<dbReference type="AlphaFoldDB" id="A0A347UD35"/>
<organism evidence="2 3">
    <name type="scientific">Profundibacter amoris</name>
    <dbReference type="NCBI Taxonomy" id="2171755"/>
    <lineage>
        <taxon>Bacteria</taxon>
        <taxon>Pseudomonadati</taxon>
        <taxon>Pseudomonadota</taxon>
        <taxon>Alphaproteobacteria</taxon>
        <taxon>Rhodobacterales</taxon>
        <taxon>Paracoccaceae</taxon>
        <taxon>Profundibacter</taxon>
    </lineage>
</organism>
<dbReference type="Proteomes" id="UP000261704">
    <property type="component" value="Chromosome"/>
</dbReference>
<dbReference type="KEGG" id="pamo:BAR1_01730"/>
<dbReference type="EMBL" id="CP032125">
    <property type="protein sequence ID" value="AXX96763.1"/>
    <property type="molecule type" value="Genomic_DNA"/>
</dbReference>
<sequence>MARLGIGIAVSFLYVSMPITIIQHPNGQYSIGPATLLAKSSPGSDGDGGGDDGNSGHGGGHDDDGVDDEGNEIGDNNTNKGNGPRSGITKIELSQTGVEVRYADGSSEEIKKGRYIRRSTTGKTVVSRRATGADFARLRARANGISIDSIRRSSNSGETGVNGATVSGNNIRLTYTNGWSEEISTGQYTLRDQYNRIVVSRPTSKSDIKRMRQIAGQ</sequence>
<reference evidence="2 3" key="1">
    <citation type="submission" date="2018-09" db="EMBL/GenBank/DDBJ databases">
        <title>Profundibacter amoris BAR1 gen. nov., sp. nov., a new member of the Roseobacter clade isolated at Lokis Castle Vent Field on the Arctic Mid-Oceanic Ridge.</title>
        <authorList>
            <person name="Le Moine Bauer S."/>
            <person name="Sjoeberg A.G."/>
            <person name="L'Haridon S."/>
            <person name="Stokke R."/>
            <person name="Roalkvam I."/>
            <person name="Steen I.H."/>
            <person name="Dahle H."/>
        </authorList>
    </citation>
    <scope>NUCLEOTIDE SEQUENCE [LARGE SCALE GENOMIC DNA]</scope>
    <source>
        <strain evidence="2 3">BAR1</strain>
    </source>
</reference>
<feature type="region of interest" description="Disordered" evidence="1">
    <location>
        <begin position="33"/>
        <end position="92"/>
    </location>
</feature>
<keyword evidence="3" id="KW-1185">Reference proteome</keyword>
<name>A0A347UD35_9RHOB</name>
<accession>A0A347UD35</accession>
<evidence type="ECO:0000313" key="2">
    <source>
        <dbReference type="EMBL" id="AXX96763.1"/>
    </source>
</evidence>
<evidence type="ECO:0000313" key="3">
    <source>
        <dbReference type="Proteomes" id="UP000261704"/>
    </source>
</evidence>
<proteinExistence type="predicted"/>
<feature type="compositionally biased region" description="Gly residues" evidence="1">
    <location>
        <begin position="45"/>
        <end position="58"/>
    </location>
</feature>
<gene>
    <name evidence="2" type="ORF">BAR1_01730</name>
</gene>
<evidence type="ECO:0000256" key="1">
    <source>
        <dbReference type="SAM" id="MobiDB-lite"/>
    </source>
</evidence>
<protein>
    <submittedName>
        <fullName evidence="2">Uncharacterized protein</fullName>
    </submittedName>
</protein>
<dbReference type="OrthoDB" id="8420605at2"/>